<organism evidence="2 3">
    <name type="scientific">Austropuccinia psidii MF-1</name>
    <dbReference type="NCBI Taxonomy" id="1389203"/>
    <lineage>
        <taxon>Eukaryota</taxon>
        <taxon>Fungi</taxon>
        <taxon>Dikarya</taxon>
        <taxon>Basidiomycota</taxon>
        <taxon>Pucciniomycotina</taxon>
        <taxon>Pucciniomycetes</taxon>
        <taxon>Pucciniales</taxon>
        <taxon>Sphaerophragmiaceae</taxon>
        <taxon>Austropuccinia</taxon>
    </lineage>
</organism>
<proteinExistence type="predicted"/>
<dbReference type="AlphaFoldDB" id="A0A9Q3KK38"/>
<evidence type="ECO:0000313" key="2">
    <source>
        <dbReference type="EMBL" id="MBW0580690.1"/>
    </source>
</evidence>
<name>A0A9Q3KK38_9BASI</name>
<feature type="region of interest" description="Disordered" evidence="1">
    <location>
        <begin position="1"/>
        <end position="26"/>
    </location>
</feature>
<dbReference type="Proteomes" id="UP000765509">
    <property type="component" value="Unassembled WGS sequence"/>
</dbReference>
<reference evidence="2" key="1">
    <citation type="submission" date="2021-03" db="EMBL/GenBank/DDBJ databases">
        <title>Draft genome sequence of rust myrtle Austropuccinia psidii MF-1, a brazilian biotype.</title>
        <authorList>
            <person name="Quecine M.C."/>
            <person name="Pachon D.M.R."/>
            <person name="Bonatelli M.L."/>
            <person name="Correr F.H."/>
            <person name="Franceschini L.M."/>
            <person name="Leite T.F."/>
            <person name="Margarido G.R.A."/>
            <person name="Almeida C.A."/>
            <person name="Ferrarezi J.A."/>
            <person name="Labate C.A."/>
        </authorList>
    </citation>
    <scope>NUCLEOTIDE SEQUENCE</scope>
    <source>
        <strain evidence="2">MF-1</strain>
    </source>
</reference>
<evidence type="ECO:0000256" key="1">
    <source>
        <dbReference type="SAM" id="MobiDB-lite"/>
    </source>
</evidence>
<sequence length="95" mass="10057">MPPLKASKVKVDTPLGLNSSPRASPETLGEARILMVLDPMNGSRPCMVKNGNWANLGPLGHPGSPSNLGPEASFWSWGPSIAPTDRRPRRTACGP</sequence>
<comment type="caution">
    <text evidence="2">The sequence shown here is derived from an EMBL/GenBank/DDBJ whole genome shotgun (WGS) entry which is preliminary data.</text>
</comment>
<protein>
    <submittedName>
        <fullName evidence="2">Uncharacterized protein</fullName>
    </submittedName>
</protein>
<keyword evidence="3" id="KW-1185">Reference proteome</keyword>
<dbReference type="EMBL" id="AVOT02108162">
    <property type="protein sequence ID" value="MBW0580690.1"/>
    <property type="molecule type" value="Genomic_DNA"/>
</dbReference>
<feature type="region of interest" description="Disordered" evidence="1">
    <location>
        <begin position="58"/>
        <end position="95"/>
    </location>
</feature>
<accession>A0A9Q3KK38</accession>
<gene>
    <name evidence="2" type="ORF">O181_120405</name>
</gene>
<evidence type="ECO:0000313" key="3">
    <source>
        <dbReference type="Proteomes" id="UP000765509"/>
    </source>
</evidence>